<dbReference type="PROSITE" id="PS50994">
    <property type="entry name" value="INTEGRASE"/>
    <property type="match status" value="1"/>
</dbReference>
<evidence type="ECO:0000256" key="1">
    <source>
        <dbReference type="SAM" id="MobiDB-lite"/>
    </source>
</evidence>
<dbReference type="InterPro" id="IPR012337">
    <property type="entry name" value="RNaseH-like_sf"/>
</dbReference>
<dbReference type="InterPro" id="IPR001584">
    <property type="entry name" value="Integrase_cat-core"/>
</dbReference>
<dbReference type="GO" id="GO:0015074">
    <property type="term" value="P:DNA integration"/>
    <property type="evidence" value="ECO:0007669"/>
    <property type="project" value="InterPro"/>
</dbReference>
<dbReference type="EMBL" id="QJKJ01004565">
    <property type="protein sequence ID" value="RDX93635.1"/>
    <property type="molecule type" value="Genomic_DNA"/>
</dbReference>
<dbReference type="SUPFAM" id="SSF53098">
    <property type="entry name" value="Ribonuclease H-like"/>
    <property type="match status" value="1"/>
</dbReference>
<accession>A0A371GSW2</accession>
<evidence type="ECO:0000259" key="2">
    <source>
        <dbReference type="PROSITE" id="PS50994"/>
    </source>
</evidence>
<comment type="caution">
    <text evidence="3">The sequence shown here is derived from an EMBL/GenBank/DDBJ whole genome shotgun (WGS) entry which is preliminary data.</text>
</comment>
<dbReference type="GO" id="GO:0003676">
    <property type="term" value="F:nucleic acid binding"/>
    <property type="evidence" value="ECO:0007669"/>
    <property type="project" value="InterPro"/>
</dbReference>
<reference evidence="3" key="1">
    <citation type="submission" date="2018-05" db="EMBL/GenBank/DDBJ databases">
        <title>Draft genome of Mucuna pruriens seed.</title>
        <authorList>
            <person name="Nnadi N.E."/>
            <person name="Vos R."/>
            <person name="Hasami M.H."/>
            <person name="Devisetty U.K."/>
            <person name="Aguiy J.C."/>
        </authorList>
    </citation>
    <scope>NUCLEOTIDE SEQUENCE [LARGE SCALE GENOMIC DNA]</scope>
    <source>
        <strain evidence="3">JCA_2017</strain>
    </source>
</reference>
<dbReference type="Gene3D" id="3.30.420.10">
    <property type="entry name" value="Ribonuclease H-like superfamily/Ribonuclease H"/>
    <property type="match status" value="1"/>
</dbReference>
<dbReference type="PANTHER" id="PTHR48475">
    <property type="entry name" value="RIBONUCLEASE H"/>
    <property type="match status" value="1"/>
</dbReference>
<dbReference type="Pfam" id="PF00665">
    <property type="entry name" value="rve"/>
    <property type="match status" value="1"/>
</dbReference>
<sequence>MKYLDKATKMAVAFEKFTLHHVPREQNERVDLLSKLATSQKRGSLGRSTIEEPDVSCVEERMTWISPLIAYLRDKILLKDPAVAKRLIKDVARYIIIRGELYMRGFSFPLLRCIEGEEAYYRLCDSHIGGRALVSKIARADYYWPTLKGDYMDYIHGTGQHTPGAAALHHLPMVVPQVGGGHFGTFSTGSKQVKYLIVVVDYFTKWIEVEPMTTISAERIKRFYWKKIICRFSLPTEIVLDNGTQFASQSTTDFCTQLKIKQRFMSVEHPQTNGQAEAANKRASQKTSRDKGEVGRGASLIISNEIGELSPWTALFQPAKNEDVIRVNLDLLQEAHEVAQVREYAAKAREIQICVNLDFLANKSVTPSSAGQAELTLVNSIDSNKLTPIWEGPYRITEEVGKGAYHLEHLDDKKIPRTWNAMNLRVYNS</sequence>
<dbReference type="Proteomes" id="UP000257109">
    <property type="component" value="Unassembled WGS sequence"/>
</dbReference>
<keyword evidence="4" id="KW-1185">Reference proteome</keyword>
<dbReference type="InterPro" id="IPR036397">
    <property type="entry name" value="RNaseH_sf"/>
</dbReference>
<feature type="region of interest" description="Disordered" evidence="1">
    <location>
        <begin position="269"/>
        <end position="294"/>
    </location>
</feature>
<proteinExistence type="predicted"/>
<protein>
    <submittedName>
        <fullName evidence="3">Pol polyprotein</fullName>
    </submittedName>
</protein>
<organism evidence="3 4">
    <name type="scientific">Mucuna pruriens</name>
    <name type="common">Velvet bean</name>
    <name type="synonym">Dolichos pruriens</name>
    <dbReference type="NCBI Taxonomy" id="157652"/>
    <lineage>
        <taxon>Eukaryota</taxon>
        <taxon>Viridiplantae</taxon>
        <taxon>Streptophyta</taxon>
        <taxon>Embryophyta</taxon>
        <taxon>Tracheophyta</taxon>
        <taxon>Spermatophyta</taxon>
        <taxon>Magnoliopsida</taxon>
        <taxon>eudicotyledons</taxon>
        <taxon>Gunneridae</taxon>
        <taxon>Pentapetalae</taxon>
        <taxon>rosids</taxon>
        <taxon>fabids</taxon>
        <taxon>Fabales</taxon>
        <taxon>Fabaceae</taxon>
        <taxon>Papilionoideae</taxon>
        <taxon>50 kb inversion clade</taxon>
        <taxon>NPAAA clade</taxon>
        <taxon>indigoferoid/millettioid clade</taxon>
        <taxon>Phaseoleae</taxon>
        <taxon>Mucuna</taxon>
    </lineage>
</organism>
<feature type="non-terminal residue" evidence="3">
    <location>
        <position position="1"/>
    </location>
</feature>
<feature type="domain" description="Integrase catalytic" evidence="2">
    <location>
        <begin position="168"/>
        <end position="281"/>
    </location>
</feature>
<name>A0A371GSW2_MUCPR</name>
<gene>
    <name evidence="3" type="primary">pol</name>
    <name evidence="3" type="ORF">CR513_24074</name>
</gene>
<evidence type="ECO:0000313" key="3">
    <source>
        <dbReference type="EMBL" id="RDX93635.1"/>
    </source>
</evidence>
<evidence type="ECO:0000313" key="4">
    <source>
        <dbReference type="Proteomes" id="UP000257109"/>
    </source>
</evidence>
<dbReference type="OrthoDB" id="2016337at2759"/>
<dbReference type="PANTHER" id="PTHR48475:SF2">
    <property type="entry name" value="RIBONUCLEASE H"/>
    <property type="match status" value="1"/>
</dbReference>
<dbReference type="AlphaFoldDB" id="A0A371GSW2"/>